<keyword evidence="3" id="KW-1185">Reference proteome</keyword>
<dbReference type="PANTHER" id="PTHR37844">
    <property type="entry name" value="SER/THR PROTEIN PHOSPHATASE SUPERFAMILY (AFU_ORTHOLOGUE AFUA_1G14840)"/>
    <property type="match status" value="1"/>
</dbReference>
<dbReference type="Pfam" id="PF00149">
    <property type="entry name" value="Metallophos"/>
    <property type="match status" value="1"/>
</dbReference>
<dbReference type="SUPFAM" id="SSF56300">
    <property type="entry name" value="Metallo-dependent phosphatases"/>
    <property type="match status" value="1"/>
</dbReference>
<protein>
    <submittedName>
        <fullName evidence="2">Metallophosphoesterase</fullName>
    </submittedName>
</protein>
<evidence type="ECO:0000313" key="3">
    <source>
        <dbReference type="Proteomes" id="UP000251889"/>
    </source>
</evidence>
<dbReference type="InterPro" id="IPR004843">
    <property type="entry name" value="Calcineurin-like_PHP"/>
</dbReference>
<sequence length="253" mass="29645">MTFQICSDLHLEFDLNNRFIHRNPIIPKGDVLLLAGDIMPFTAMNRHEDFFDFVSNNFEVTYWIPGNHEYYHSDIAERFDPLNEKIRSNVVLVNNQSVIHGNTKLILSTLWSSISIDNAPEIARRMNDFHVIRNNGKIFTPADATRLHETCKAFITSALAEKESERTVIVTHHLPTFLNYPERYIGDILNEGFATELRDFIERSHVDYWIFGHHHHNSREFKIGATRLTTNQLGYVHRNEHLEFRSDYVIEIH</sequence>
<dbReference type="EMBL" id="QMFY01000001">
    <property type="protein sequence ID" value="RAW02616.1"/>
    <property type="molecule type" value="Genomic_DNA"/>
</dbReference>
<evidence type="ECO:0000313" key="2">
    <source>
        <dbReference type="EMBL" id="RAW02616.1"/>
    </source>
</evidence>
<dbReference type="OrthoDB" id="356681at2"/>
<dbReference type="InterPro" id="IPR029052">
    <property type="entry name" value="Metallo-depent_PP-like"/>
</dbReference>
<proteinExistence type="predicted"/>
<reference evidence="2 3" key="1">
    <citation type="submission" date="2018-06" db="EMBL/GenBank/DDBJ databases">
        <title>Chryseolinea flavus sp. nov., a member of the phylum Bacteroidetes isolated from soil.</title>
        <authorList>
            <person name="Li Y."/>
            <person name="Wang J."/>
        </authorList>
    </citation>
    <scope>NUCLEOTIDE SEQUENCE [LARGE SCALE GENOMIC DNA]</scope>
    <source>
        <strain evidence="2 3">SDU1-6</strain>
    </source>
</reference>
<feature type="domain" description="Calcineurin-like phosphoesterase" evidence="1">
    <location>
        <begin position="1"/>
        <end position="216"/>
    </location>
</feature>
<comment type="caution">
    <text evidence="2">The sequence shown here is derived from an EMBL/GenBank/DDBJ whole genome shotgun (WGS) entry which is preliminary data.</text>
</comment>
<dbReference type="AlphaFoldDB" id="A0A364Y6A2"/>
<evidence type="ECO:0000259" key="1">
    <source>
        <dbReference type="Pfam" id="PF00149"/>
    </source>
</evidence>
<dbReference type="Proteomes" id="UP000251889">
    <property type="component" value="Unassembled WGS sequence"/>
</dbReference>
<dbReference type="GO" id="GO:0016787">
    <property type="term" value="F:hydrolase activity"/>
    <property type="evidence" value="ECO:0007669"/>
    <property type="project" value="InterPro"/>
</dbReference>
<dbReference type="Gene3D" id="3.60.21.10">
    <property type="match status" value="1"/>
</dbReference>
<name>A0A364Y6A2_9BACT</name>
<dbReference type="PANTHER" id="PTHR37844:SF1">
    <property type="entry name" value="CALCINEURIN-LIKE PHOSPHOESTERASE DOMAIN-CONTAINING PROTEIN"/>
    <property type="match status" value="1"/>
</dbReference>
<accession>A0A364Y6A2</accession>
<organism evidence="2 3">
    <name type="scientific">Pseudochryseolinea flava</name>
    <dbReference type="NCBI Taxonomy" id="2059302"/>
    <lineage>
        <taxon>Bacteria</taxon>
        <taxon>Pseudomonadati</taxon>
        <taxon>Bacteroidota</taxon>
        <taxon>Cytophagia</taxon>
        <taxon>Cytophagales</taxon>
        <taxon>Fulvivirgaceae</taxon>
        <taxon>Pseudochryseolinea</taxon>
    </lineage>
</organism>
<gene>
    <name evidence="2" type="ORF">DQQ10_00445</name>
</gene>
<dbReference type="RefSeq" id="WP_112744833.1">
    <property type="nucleotide sequence ID" value="NZ_QMFY01000001.1"/>
</dbReference>